<keyword evidence="9" id="KW-1185">Reference proteome</keyword>
<dbReference type="Pfam" id="PF00420">
    <property type="entry name" value="Oxidored_q2"/>
    <property type="match status" value="1"/>
</dbReference>
<evidence type="ECO:0000313" key="8">
    <source>
        <dbReference type="EMBL" id="APH04991.1"/>
    </source>
</evidence>
<evidence type="ECO:0000256" key="5">
    <source>
        <dbReference type="ARBA" id="ARBA00022989"/>
    </source>
</evidence>
<evidence type="ECO:0000256" key="1">
    <source>
        <dbReference type="ARBA" id="ARBA00004651"/>
    </source>
</evidence>
<organism evidence="8 9">
    <name type="scientific">Bacillus weihaiensis</name>
    <dbReference type="NCBI Taxonomy" id="1547283"/>
    <lineage>
        <taxon>Bacteria</taxon>
        <taxon>Bacillati</taxon>
        <taxon>Bacillota</taxon>
        <taxon>Bacilli</taxon>
        <taxon>Bacillales</taxon>
        <taxon>Bacillaceae</taxon>
        <taxon>Bacillus</taxon>
    </lineage>
</organism>
<evidence type="ECO:0000256" key="7">
    <source>
        <dbReference type="SAM" id="Phobius"/>
    </source>
</evidence>
<dbReference type="EMBL" id="CP016020">
    <property type="protein sequence ID" value="APH04991.1"/>
    <property type="molecule type" value="Genomic_DNA"/>
</dbReference>
<dbReference type="GO" id="GO:0005886">
    <property type="term" value="C:plasma membrane"/>
    <property type="evidence" value="ECO:0007669"/>
    <property type="project" value="UniProtKB-SubCell"/>
</dbReference>
<keyword evidence="3" id="KW-1003">Cell membrane</keyword>
<comment type="similarity">
    <text evidence="2">Belongs to the CPA3 antiporters (TC 2.A.63) subunit C family.</text>
</comment>
<evidence type="ECO:0000256" key="2">
    <source>
        <dbReference type="ARBA" id="ARBA00010388"/>
    </source>
</evidence>
<gene>
    <name evidence="8" type="ORF">A9C19_09645</name>
</gene>
<dbReference type="PANTHER" id="PTHR34583">
    <property type="entry name" value="ANTIPORTER SUBUNIT MNHC2-RELATED"/>
    <property type="match status" value="1"/>
</dbReference>
<evidence type="ECO:0000256" key="3">
    <source>
        <dbReference type="ARBA" id="ARBA00022475"/>
    </source>
</evidence>
<dbReference type="InterPro" id="IPR050601">
    <property type="entry name" value="CPA3_antiporter_subunitC"/>
</dbReference>
<dbReference type="STRING" id="1547283.A9C19_09645"/>
<evidence type="ECO:0000256" key="6">
    <source>
        <dbReference type="ARBA" id="ARBA00023136"/>
    </source>
</evidence>
<evidence type="ECO:0000313" key="9">
    <source>
        <dbReference type="Proteomes" id="UP000181936"/>
    </source>
</evidence>
<protein>
    <submittedName>
        <fullName evidence="8">Cation:proton antiporter</fullName>
    </submittedName>
</protein>
<name>A0A1L3MRM3_9BACI</name>
<comment type="subcellular location">
    <subcellularLocation>
        <location evidence="1">Cell membrane</location>
        <topology evidence="1">Multi-pass membrane protein</topology>
    </subcellularLocation>
</comment>
<dbReference type="OrthoDB" id="9799219at2"/>
<reference evidence="8 9" key="1">
    <citation type="journal article" date="2016" name="Sci. Rep.">
        <title>Complete genome sequence and transcriptomic analysis of a novel marine strain Bacillus weihaiensis reveals the mechanism of brown algae degradation.</title>
        <authorList>
            <person name="Zhu Y."/>
            <person name="Chen P."/>
            <person name="Bao Y."/>
            <person name="Men Y."/>
            <person name="Zeng Y."/>
            <person name="Yang J."/>
            <person name="Sun J."/>
            <person name="Sun Y."/>
        </authorList>
    </citation>
    <scope>NUCLEOTIDE SEQUENCE [LARGE SCALE GENOMIC DNA]</scope>
    <source>
        <strain evidence="8 9">Alg07</strain>
    </source>
</reference>
<dbReference type="AlphaFoldDB" id="A0A1L3MRM3"/>
<dbReference type="KEGG" id="bwh:A9C19_09645"/>
<dbReference type="PANTHER" id="PTHR34583:SF2">
    <property type="entry name" value="ANTIPORTER SUBUNIT MNHC2-RELATED"/>
    <property type="match status" value="1"/>
</dbReference>
<feature type="transmembrane region" description="Helical" evidence="7">
    <location>
        <begin position="68"/>
        <end position="92"/>
    </location>
</feature>
<keyword evidence="5 7" id="KW-1133">Transmembrane helix</keyword>
<dbReference type="Gene3D" id="1.10.287.3510">
    <property type="match status" value="1"/>
</dbReference>
<dbReference type="Proteomes" id="UP000181936">
    <property type="component" value="Chromosome"/>
</dbReference>
<feature type="transmembrane region" description="Helical" evidence="7">
    <location>
        <begin position="28"/>
        <end position="48"/>
    </location>
</feature>
<feature type="transmembrane region" description="Helical" evidence="7">
    <location>
        <begin position="6"/>
        <end position="21"/>
    </location>
</feature>
<accession>A0A1L3MRM3</accession>
<sequence length="111" mass="12175">MQIPYVVVILLFCLGMYTIITKKNLIQIVIGFTISESSLILLFMLVSYKPGGTAPILDKSYELVVDPIPQALALTSIVIGGSVTAVMLALVIKIYKRYGTLNIDEVRKLKG</sequence>
<dbReference type="RefSeq" id="WP_072579784.1">
    <property type="nucleotide sequence ID" value="NZ_CP016020.1"/>
</dbReference>
<evidence type="ECO:0000256" key="4">
    <source>
        <dbReference type="ARBA" id="ARBA00022692"/>
    </source>
</evidence>
<keyword evidence="4 7" id="KW-0812">Transmembrane</keyword>
<keyword evidence="6 7" id="KW-0472">Membrane</keyword>
<dbReference type="InterPro" id="IPR039428">
    <property type="entry name" value="NUOK/Mnh_C1-like"/>
</dbReference>
<proteinExistence type="inferred from homology"/>